<dbReference type="Proteomes" id="UP000044602">
    <property type="component" value="Unassembled WGS sequence"/>
</dbReference>
<feature type="non-terminal residue" evidence="1">
    <location>
        <position position="1"/>
    </location>
</feature>
<accession>A0A0G4KUE6</accession>
<reference evidence="1 2" key="1">
    <citation type="submission" date="2015-05" db="EMBL/GenBank/DDBJ databases">
        <authorList>
            <person name="Wang D.B."/>
            <person name="Wang M."/>
        </authorList>
    </citation>
    <scope>NUCLEOTIDE SEQUENCE [LARGE SCALE GENOMIC DNA]</scope>
    <source>
        <strain evidence="1">VL1</strain>
    </source>
</reference>
<gene>
    <name evidence="1" type="ORF">BN1708_020774</name>
</gene>
<feature type="non-terminal residue" evidence="1">
    <location>
        <position position="55"/>
    </location>
</feature>
<organism evidence="1 2">
    <name type="scientific">Verticillium longisporum</name>
    <name type="common">Verticillium dahliae var. longisporum</name>
    <dbReference type="NCBI Taxonomy" id="100787"/>
    <lineage>
        <taxon>Eukaryota</taxon>
        <taxon>Fungi</taxon>
        <taxon>Dikarya</taxon>
        <taxon>Ascomycota</taxon>
        <taxon>Pezizomycotina</taxon>
        <taxon>Sordariomycetes</taxon>
        <taxon>Hypocreomycetidae</taxon>
        <taxon>Glomerellales</taxon>
        <taxon>Plectosphaerellaceae</taxon>
        <taxon>Verticillium</taxon>
    </lineage>
</organism>
<evidence type="ECO:0000313" key="1">
    <source>
        <dbReference type="EMBL" id="CRK13419.1"/>
    </source>
</evidence>
<evidence type="ECO:0000313" key="2">
    <source>
        <dbReference type="Proteomes" id="UP000044602"/>
    </source>
</evidence>
<dbReference type="EMBL" id="CVQH01004588">
    <property type="protein sequence ID" value="CRK13419.1"/>
    <property type="molecule type" value="Genomic_DNA"/>
</dbReference>
<name>A0A0G4KUE6_VERLO</name>
<keyword evidence="2" id="KW-1185">Reference proteome</keyword>
<proteinExistence type="predicted"/>
<sequence>FGDYYGIMEYFLGYGDDVPGHDAAAERIATQGKIWAEKALRREDMQVYTLRLLLE</sequence>
<dbReference type="AlphaFoldDB" id="A0A0G4KUE6"/>
<protein>
    <submittedName>
        <fullName evidence="1">Uncharacterized protein</fullName>
    </submittedName>
</protein>